<dbReference type="InterPro" id="IPR050905">
    <property type="entry name" value="Plant_NBS-LRR"/>
</dbReference>
<keyword evidence="1" id="KW-0547">Nucleotide-binding</keyword>
<evidence type="ECO:0000259" key="5">
    <source>
        <dbReference type="Pfam" id="PF00931"/>
    </source>
</evidence>
<dbReference type="PRINTS" id="PR00364">
    <property type="entry name" value="DISEASERSIST"/>
</dbReference>
<dbReference type="Gene3D" id="3.40.50.300">
    <property type="entry name" value="P-loop containing nucleotide triphosphate hydrolases"/>
    <property type="match status" value="1"/>
</dbReference>
<protein>
    <recommendedName>
        <fullName evidence="5">NB-ARC domain-containing protein</fullName>
    </recommendedName>
</protein>
<organism evidence="6 7">
    <name type="scientific">Hibiscus sabdariffa</name>
    <name type="common">roselle</name>
    <dbReference type="NCBI Taxonomy" id="183260"/>
    <lineage>
        <taxon>Eukaryota</taxon>
        <taxon>Viridiplantae</taxon>
        <taxon>Streptophyta</taxon>
        <taxon>Embryophyta</taxon>
        <taxon>Tracheophyta</taxon>
        <taxon>Spermatophyta</taxon>
        <taxon>Magnoliopsida</taxon>
        <taxon>eudicotyledons</taxon>
        <taxon>Gunneridae</taxon>
        <taxon>Pentapetalae</taxon>
        <taxon>rosids</taxon>
        <taxon>malvids</taxon>
        <taxon>Malvales</taxon>
        <taxon>Malvaceae</taxon>
        <taxon>Malvoideae</taxon>
        <taxon>Hibiscus</taxon>
    </lineage>
</organism>
<evidence type="ECO:0000313" key="6">
    <source>
        <dbReference type="EMBL" id="KAK8593706.1"/>
    </source>
</evidence>
<evidence type="ECO:0000313" key="7">
    <source>
        <dbReference type="Proteomes" id="UP001472677"/>
    </source>
</evidence>
<dbReference type="Proteomes" id="UP001472677">
    <property type="component" value="Unassembled WGS sequence"/>
</dbReference>
<gene>
    <name evidence="6" type="ORF">V6N12_045781</name>
</gene>
<proteinExistence type="predicted"/>
<accession>A0ABR2G3S1</accession>
<dbReference type="InterPro" id="IPR042197">
    <property type="entry name" value="Apaf_helical"/>
</dbReference>
<reference evidence="6 7" key="1">
    <citation type="journal article" date="2024" name="G3 (Bethesda)">
        <title>Genome assembly of Hibiscus sabdariffa L. provides insights into metabolisms of medicinal natural products.</title>
        <authorList>
            <person name="Kim T."/>
        </authorList>
    </citation>
    <scope>NUCLEOTIDE SEQUENCE [LARGE SCALE GENOMIC DNA]</scope>
    <source>
        <strain evidence="6">TK-2024</strain>
        <tissue evidence="6">Old leaves</tissue>
    </source>
</reference>
<dbReference type="InterPro" id="IPR002182">
    <property type="entry name" value="NB-ARC"/>
</dbReference>
<dbReference type="Gene3D" id="1.10.8.430">
    <property type="entry name" value="Helical domain of apoptotic protease-activating factors"/>
    <property type="match status" value="1"/>
</dbReference>
<feature type="coiled-coil region" evidence="4">
    <location>
        <begin position="27"/>
        <end position="61"/>
    </location>
</feature>
<dbReference type="SUPFAM" id="SSF52540">
    <property type="entry name" value="P-loop containing nucleoside triphosphate hydrolases"/>
    <property type="match status" value="1"/>
</dbReference>
<evidence type="ECO:0000256" key="1">
    <source>
        <dbReference type="ARBA" id="ARBA00022741"/>
    </source>
</evidence>
<sequence length="394" mass="44201">MEAVISLIGGKAGELVFDLIRQEITYVLNYKSNVENLKEGVDDLKDARQRVQQSVDGAIRQGRKIYKDVDKWLTMADQMISETAETKLKEEEEKANERRFVGLCPNIKSRYLLSKKAEKEAGIIAQLLEKGRFDTVSYLPAPQRVCVRSVNGSRAGAFNKVMEALKNDKSAIVGVFGARRIPMATLVKDIVTLTEGKLFDNVIVATMSQTPNIEKIQIEIAGNLGLNFDDPRLSPAAKRIQLRDRLQQEKVLVILDNIWVPFDLQDLGIPTRGENMVCKILLTSGNFDVLSSMGVRNPFAINIFSKEEACDLFRNMAGDIVERYNLYCTTNEVAKKCAELPIAIATIADTLKMKKALFDLKNALQEVKRPFLRSFRRNFGDARSVDVTKDSNTS</sequence>
<keyword evidence="4" id="KW-0175">Coiled coil</keyword>
<evidence type="ECO:0000256" key="2">
    <source>
        <dbReference type="ARBA" id="ARBA00022821"/>
    </source>
</evidence>
<dbReference type="EMBL" id="JBBPBM010000003">
    <property type="protein sequence ID" value="KAK8593706.1"/>
    <property type="molecule type" value="Genomic_DNA"/>
</dbReference>
<comment type="caution">
    <text evidence="6">The sequence shown here is derived from an EMBL/GenBank/DDBJ whole genome shotgun (WGS) entry which is preliminary data.</text>
</comment>
<dbReference type="PANTHER" id="PTHR33463:SF198">
    <property type="entry name" value="RPP4C3"/>
    <property type="match status" value="1"/>
</dbReference>
<dbReference type="InterPro" id="IPR027417">
    <property type="entry name" value="P-loop_NTPase"/>
</dbReference>
<evidence type="ECO:0000256" key="4">
    <source>
        <dbReference type="SAM" id="Coils"/>
    </source>
</evidence>
<keyword evidence="7" id="KW-1185">Reference proteome</keyword>
<name>A0ABR2G3S1_9ROSI</name>
<dbReference type="PANTHER" id="PTHR33463">
    <property type="entry name" value="NB-ARC DOMAIN-CONTAINING PROTEIN-RELATED"/>
    <property type="match status" value="1"/>
</dbReference>
<evidence type="ECO:0000256" key="3">
    <source>
        <dbReference type="ARBA" id="ARBA00022840"/>
    </source>
</evidence>
<keyword evidence="3" id="KW-0067">ATP-binding</keyword>
<dbReference type="Pfam" id="PF00931">
    <property type="entry name" value="NB-ARC"/>
    <property type="match status" value="1"/>
</dbReference>
<keyword evidence="2" id="KW-0611">Plant defense</keyword>
<feature type="domain" description="NB-ARC" evidence="5">
    <location>
        <begin position="158"/>
        <end position="318"/>
    </location>
</feature>